<dbReference type="Proteomes" id="UP001501321">
    <property type="component" value="Unassembled WGS sequence"/>
</dbReference>
<dbReference type="InterPro" id="IPR005632">
    <property type="entry name" value="Chaperone_Skp"/>
</dbReference>
<dbReference type="PANTHER" id="PTHR35089">
    <property type="entry name" value="CHAPERONE PROTEIN SKP"/>
    <property type="match status" value="1"/>
</dbReference>
<organism evidence="4 5">
    <name type="scientific">Pseudaeromonas paramecii</name>
    <dbReference type="NCBI Taxonomy" id="2138166"/>
    <lineage>
        <taxon>Bacteria</taxon>
        <taxon>Pseudomonadati</taxon>
        <taxon>Pseudomonadota</taxon>
        <taxon>Gammaproteobacteria</taxon>
        <taxon>Aeromonadales</taxon>
        <taxon>Aeromonadaceae</taxon>
        <taxon>Pseudaeromonas</taxon>
    </lineage>
</organism>
<feature type="signal peptide" evidence="3">
    <location>
        <begin position="1"/>
        <end position="25"/>
    </location>
</feature>
<dbReference type="SMART" id="SM00935">
    <property type="entry name" value="OmpH"/>
    <property type="match status" value="1"/>
</dbReference>
<evidence type="ECO:0000256" key="3">
    <source>
        <dbReference type="SAM" id="SignalP"/>
    </source>
</evidence>
<proteinExistence type="inferred from homology"/>
<sequence length="170" mass="18956">MNKMFRVAGLGLALMGLGFSSAAMAEKIAVVNVPRVMSELPQMKVIEAKLKKEFEGRVREMQRLESDGQAMAAKLKKDESFMSADERTKMQRKLAEMQSDYNLKGQALQEDQQRRYGEEQQQVLTKVRTAVDGIAKAQGYDLVLNGQAVIFASPKVDISQQVIDQVSKGK</sequence>
<dbReference type="PIRSF" id="PIRSF002094">
    <property type="entry name" value="OMP26_Skp"/>
    <property type="match status" value="1"/>
</dbReference>
<keyword evidence="1 3" id="KW-0732">Signal</keyword>
<gene>
    <name evidence="4" type="ORF">GCM10023095_12970</name>
</gene>
<dbReference type="Pfam" id="PF03938">
    <property type="entry name" value="OmpH"/>
    <property type="match status" value="1"/>
</dbReference>
<evidence type="ECO:0000256" key="1">
    <source>
        <dbReference type="ARBA" id="ARBA00022729"/>
    </source>
</evidence>
<evidence type="ECO:0000256" key="2">
    <source>
        <dbReference type="PIRNR" id="PIRNR002094"/>
    </source>
</evidence>
<name>A0ABP8Q682_9GAMM</name>
<feature type="chain" id="PRO_5045038803" evidence="3">
    <location>
        <begin position="26"/>
        <end position="170"/>
    </location>
</feature>
<keyword evidence="5" id="KW-1185">Reference proteome</keyword>
<comment type="caution">
    <text evidence="4">The sequence shown here is derived from an EMBL/GenBank/DDBJ whole genome shotgun (WGS) entry which is preliminary data.</text>
</comment>
<dbReference type="Gene3D" id="3.30.910.20">
    <property type="entry name" value="Skp domain"/>
    <property type="match status" value="1"/>
</dbReference>
<comment type="similarity">
    <text evidence="2">Belongs to the skp family.</text>
</comment>
<dbReference type="EMBL" id="BAABFC010000009">
    <property type="protein sequence ID" value="GAA4497034.1"/>
    <property type="molecule type" value="Genomic_DNA"/>
</dbReference>
<protein>
    <submittedName>
        <fullName evidence="4">OmpH family outer membrane protein</fullName>
    </submittedName>
</protein>
<dbReference type="InterPro" id="IPR024930">
    <property type="entry name" value="Skp_dom_sf"/>
</dbReference>
<evidence type="ECO:0000313" key="5">
    <source>
        <dbReference type="Proteomes" id="UP001501321"/>
    </source>
</evidence>
<evidence type="ECO:0000313" key="4">
    <source>
        <dbReference type="EMBL" id="GAA4497034.1"/>
    </source>
</evidence>
<dbReference type="PANTHER" id="PTHR35089:SF1">
    <property type="entry name" value="CHAPERONE PROTEIN SKP"/>
    <property type="match status" value="1"/>
</dbReference>
<reference evidence="5" key="1">
    <citation type="journal article" date="2019" name="Int. J. Syst. Evol. Microbiol.">
        <title>The Global Catalogue of Microorganisms (GCM) 10K type strain sequencing project: providing services to taxonomists for standard genome sequencing and annotation.</title>
        <authorList>
            <consortium name="The Broad Institute Genomics Platform"/>
            <consortium name="The Broad Institute Genome Sequencing Center for Infectious Disease"/>
            <person name="Wu L."/>
            <person name="Ma J."/>
        </authorList>
    </citation>
    <scope>NUCLEOTIDE SEQUENCE [LARGE SCALE GENOMIC DNA]</scope>
    <source>
        <strain evidence="5">JCM 32226</strain>
    </source>
</reference>
<dbReference type="SUPFAM" id="SSF111384">
    <property type="entry name" value="OmpH-like"/>
    <property type="match status" value="1"/>
</dbReference>
<accession>A0ABP8Q682</accession>